<evidence type="ECO:0000313" key="2">
    <source>
        <dbReference type="Proteomes" id="UP001185922"/>
    </source>
</evidence>
<dbReference type="AlphaFoldDB" id="A0AAE4RCP0"/>
<comment type="caution">
    <text evidence="1">The sequence shown here is derived from an EMBL/GenBank/DDBJ whole genome shotgun (WGS) entry which is preliminary data.</text>
</comment>
<reference evidence="1" key="1">
    <citation type="submission" date="2023-10" db="EMBL/GenBank/DDBJ databases">
        <title>Development of a sustainable strategy for remediation of hydrocarbon-contaminated territories based on the waste exchange concept.</title>
        <authorList>
            <person name="Krivoruchko A."/>
        </authorList>
    </citation>
    <scope>NUCLEOTIDE SEQUENCE</scope>
    <source>
        <strain evidence="1">IEGM 1279</strain>
    </source>
</reference>
<dbReference type="Proteomes" id="UP001185922">
    <property type="component" value="Unassembled WGS sequence"/>
</dbReference>
<gene>
    <name evidence="1" type="ORF">R3Q15_22420</name>
</gene>
<dbReference type="EMBL" id="JAWLKH010000039">
    <property type="protein sequence ID" value="MDV6314590.1"/>
    <property type="molecule type" value="Genomic_DNA"/>
</dbReference>
<proteinExistence type="predicted"/>
<dbReference type="RefSeq" id="WP_317510398.1">
    <property type="nucleotide sequence ID" value="NZ_JAWLKH010000039.1"/>
</dbReference>
<evidence type="ECO:0000313" key="1">
    <source>
        <dbReference type="EMBL" id="MDV6314590.1"/>
    </source>
</evidence>
<name>A0AAE4RCP0_9ACTN</name>
<sequence>MDDVQTTSRWFAPYTFEDELRDDICDLARLLPPPSVVIRDDLAELDASSLEIEYVRVAKLVTRYFARRQISPDETTG</sequence>
<accession>A0AAE4RCP0</accession>
<protein>
    <submittedName>
        <fullName evidence="1">Uncharacterized protein</fullName>
    </submittedName>
</protein>
<organism evidence="1 2">
    <name type="scientific">Gordonia amicalis</name>
    <dbReference type="NCBI Taxonomy" id="89053"/>
    <lineage>
        <taxon>Bacteria</taxon>
        <taxon>Bacillati</taxon>
        <taxon>Actinomycetota</taxon>
        <taxon>Actinomycetes</taxon>
        <taxon>Mycobacteriales</taxon>
        <taxon>Gordoniaceae</taxon>
        <taxon>Gordonia</taxon>
    </lineage>
</organism>